<gene>
    <name evidence="2" type="ORF">JN10_0871</name>
</gene>
<dbReference type="AlphaFoldDB" id="A0A562UUD9"/>
<evidence type="ECO:0000256" key="1">
    <source>
        <dbReference type="SAM" id="SignalP"/>
    </source>
</evidence>
<dbReference type="Proteomes" id="UP000320547">
    <property type="component" value="Unassembled WGS sequence"/>
</dbReference>
<keyword evidence="3" id="KW-1185">Reference proteome</keyword>
<comment type="caution">
    <text evidence="2">The sequence shown here is derived from an EMBL/GenBank/DDBJ whole genome shotgun (WGS) entry which is preliminary data.</text>
</comment>
<feature type="chain" id="PRO_5022225246" description="YARHG domain-containing protein" evidence="1">
    <location>
        <begin position="25"/>
        <end position="129"/>
    </location>
</feature>
<feature type="signal peptide" evidence="1">
    <location>
        <begin position="1"/>
        <end position="24"/>
    </location>
</feature>
<organism evidence="2 3">
    <name type="scientific">Altererythrobacter ishigakiensis</name>
    <dbReference type="NCBI Taxonomy" id="476157"/>
    <lineage>
        <taxon>Bacteria</taxon>
        <taxon>Pseudomonadati</taxon>
        <taxon>Pseudomonadota</taxon>
        <taxon>Alphaproteobacteria</taxon>
        <taxon>Sphingomonadales</taxon>
        <taxon>Erythrobacteraceae</taxon>
        <taxon>Altererythrobacter</taxon>
    </lineage>
</organism>
<proteinExistence type="predicted"/>
<accession>A0A562UUD9</accession>
<sequence>MRVMVHGALVAAAAGAVLATPASAQNLSNGDYEQCSVYDRDGKFTGYDSVCLERKRLALARLRDRQSYHSPPAPAYGGAYCPFSANLGAGYFSTWWSNGQLPPISTAYDAPVDGRPCIPNQIYIRKGVR</sequence>
<evidence type="ECO:0008006" key="4">
    <source>
        <dbReference type="Google" id="ProtNLM"/>
    </source>
</evidence>
<dbReference type="RefSeq" id="WP_067601762.1">
    <property type="nucleotide sequence ID" value="NZ_CP015963.1"/>
</dbReference>
<evidence type="ECO:0000313" key="2">
    <source>
        <dbReference type="EMBL" id="TWJ09244.1"/>
    </source>
</evidence>
<reference evidence="2 3" key="1">
    <citation type="submission" date="2019-07" db="EMBL/GenBank/DDBJ databases">
        <title>Genomic Encyclopedia of Archaeal and Bacterial Type Strains, Phase II (KMG-II): from individual species to whole genera.</title>
        <authorList>
            <person name="Goeker M."/>
        </authorList>
    </citation>
    <scope>NUCLEOTIDE SEQUENCE [LARGE SCALE GENOMIC DNA]</scope>
    <source>
        <strain evidence="2 3">ATCC BAA-2084</strain>
    </source>
</reference>
<keyword evidence="1" id="KW-0732">Signal</keyword>
<name>A0A562UUD9_9SPHN</name>
<dbReference type="OrthoDB" id="7429205at2"/>
<dbReference type="EMBL" id="VLLK01000001">
    <property type="protein sequence ID" value="TWJ09244.1"/>
    <property type="molecule type" value="Genomic_DNA"/>
</dbReference>
<evidence type="ECO:0000313" key="3">
    <source>
        <dbReference type="Proteomes" id="UP000320547"/>
    </source>
</evidence>
<protein>
    <recommendedName>
        <fullName evidence="4">YARHG domain-containing protein</fullName>
    </recommendedName>
</protein>